<dbReference type="InterPro" id="IPR009080">
    <property type="entry name" value="tRNAsynth_Ia_anticodon-bd"/>
</dbReference>
<dbReference type="InterPro" id="IPR002300">
    <property type="entry name" value="aa-tRNA-synth_Ia"/>
</dbReference>
<feature type="domain" description="Aminoacyl-tRNA synthetase class Ia" evidence="10">
    <location>
        <begin position="147"/>
        <end position="300"/>
    </location>
</feature>
<evidence type="ECO:0000256" key="1">
    <source>
        <dbReference type="ARBA" id="ARBA00005594"/>
    </source>
</evidence>
<dbReference type="InterPro" id="IPR037118">
    <property type="entry name" value="Val-tRNA_synth_C_sf"/>
</dbReference>
<reference evidence="12 13" key="1">
    <citation type="journal article" date="2024" name="BMC Genomics">
        <title>Genome assembly of redclaw crayfish (Cherax quadricarinatus) provides insights into its immune adaptation and hypoxia tolerance.</title>
        <authorList>
            <person name="Liu Z."/>
            <person name="Zheng J."/>
            <person name="Li H."/>
            <person name="Fang K."/>
            <person name="Wang S."/>
            <person name="He J."/>
            <person name="Zhou D."/>
            <person name="Weng S."/>
            <person name="Chi M."/>
            <person name="Gu Z."/>
            <person name="He J."/>
            <person name="Li F."/>
            <person name="Wang M."/>
        </authorList>
    </citation>
    <scope>NUCLEOTIDE SEQUENCE [LARGE SCALE GENOMIC DNA]</scope>
    <source>
        <strain evidence="12">ZL_2023a</strain>
    </source>
</reference>
<protein>
    <recommendedName>
        <fullName evidence="2">valine--tRNA ligase</fullName>
        <ecNumber evidence="2">6.1.1.9</ecNumber>
    </recommendedName>
    <alternativeName>
        <fullName evidence="8">Valyl-tRNA synthetase</fullName>
    </alternativeName>
</protein>
<comment type="similarity">
    <text evidence="1">Belongs to the class-I aminoacyl-tRNA synthetase family.</text>
</comment>
<dbReference type="GO" id="GO:0006438">
    <property type="term" value="P:valyl-tRNA aminoacylation"/>
    <property type="evidence" value="ECO:0007669"/>
    <property type="project" value="InterPro"/>
</dbReference>
<feature type="domain" description="Aminoacyl-tRNA synthetase class Ia" evidence="10">
    <location>
        <begin position="3"/>
        <end position="43"/>
    </location>
</feature>
<accession>A0AAW0W2F3</accession>
<keyword evidence="5" id="KW-0067">ATP-binding</keyword>
<gene>
    <name evidence="12" type="ORF">OTU49_011715</name>
</gene>
<dbReference type="Gene3D" id="3.40.50.620">
    <property type="entry name" value="HUPs"/>
    <property type="match status" value="2"/>
</dbReference>
<evidence type="ECO:0000313" key="12">
    <source>
        <dbReference type="EMBL" id="KAK8723452.1"/>
    </source>
</evidence>
<dbReference type="InterPro" id="IPR013155">
    <property type="entry name" value="M/V/L/I-tRNA-synth_anticd-bd"/>
</dbReference>
<dbReference type="EMBL" id="JARKIK010000089">
    <property type="protein sequence ID" value="KAK8723452.1"/>
    <property type="molecule type" value="Genomic_DNA"/>
</dbReference>
<dbReference type="FunFam" id="3.90.740.10:FF:000008">
    <property type="entry name" value="Valine--tRNA ligase, mitochondrial"/>
    <property type="match status" value="1"/>
</dbReference>
<dbReference type="Gene3D" id="1.10.730.10">
    <property type="entry name" value="Isoleucyl-tRNA Synthetase, Domain 1"/>
    <property type="match status" value="1"/>
</dbReference>
<dbReference type="PANTHER" id="PTHR11946:SF109">
    <property type="entry name" value="VALINE--TRNA LIGASE"/>
    <property type="match status" value="1"/>
</dbReference>
<keyword evidence="3" id="KW-0436">Ligase</keyword>
<name>A0AAW0W2F3_CHEQU</name>
<evidence type="ECO:0000256" key="7">
    <source>
        <dbReference type="ARBA" id="ARBA00023146"/>
    </source>
</evidence>
<keyword evidence="7" id="KW-0030">Aminoacyl-tRNA synthetase</keyword>
<sequence length="640" mass="72052">MHMSEAVTAAFIQLYDSGLLYRKKSLVNWCCSLQSAISDIEVDHVYLTGPTELNIPGYEKPVTFGMMYDFAYRVNNSDEELVVSTTRPETMLGDTAVMVHPEDERYSHLHGKCVFHPFRKDVIPVITDAVVDPQFGTGISESSIVSVCQDEDVLDTWFSSALFPFAAFGWPRHTDCLEHLYPTTLLETGHDILFFWVARMVMLGLHLTQELPFKGVLLHGLLCDAQGHKMSKSRGNVIDPIDVIEGASLKVLKDRITSSGKNGTLSSEETSQALQKQTSNFPNGIPECGADALRFTLCSYNFKNKLLSVDVNSIEQNKFLGNKIWQTVRFLLASMEKVPNGIECASRVNITQRSADLSTMDKWIMSHLAQLVHNANQNFVTYDLHHITLGFVTFWQNHLCDTYLESIKPVLNEGSCEARSSALSTLWTCVDVGLHILSPFMPFLTEELYQRLPRYAKKCESIMQCDHPKTEEFMCWNDQELEESVNHLLLVAAAFRAIKATYNITHSRVHGSFVCLNSHLNTVLVENLEVVKKLGRIASLTAIDKNTSPPTSSSASTTCDSTIVYLHLKGVIDPKQELVRLRKKMSKVQKEETKITSIITAPGYIERSPAHIQDTHQRKLASLRAQLEQLLFIVQNLEKM</sequence>
<dbReference type="EC" id="6.1.1.9" evidence="2"/>
<dbReference type="InterPro" id="IPR002303">
    <property type="entry name" value="Valyl-tRNA_ligase"/>
</dbReference>
<keyword evidence="6" id="KW-0648">Protein biosynthesis</keyword>
<dbReference type="CDD" id="cd07962">
    <property type="entry name" value="Anticodon_Ia_Val"/>
    <property type="match status" value="1"/>
</dbReference>
<dbReference type="Proteomes" id="UP001445076">
    <property type="component" value="Unassembled WGS sequence"/>
</dbReference>
<dbReference type="InterPro" id="IPR033705">
    <property type="entry name" value="Anticodon_Ia_Val"/>
</dbReference>
<evidence type="ECO:0000256" key="2">
    <source>
        <dbReference type="ARBA" id="ARBA00013169"/>
    </source>
</evidence>
<keyword evidence="13" id="KW-1185">Reference proteome</keyword>
<dbReference type="SUPFAM" id="SSF47323">
    <property type="entry name" value="Anticodon-binding domain of a subclass of class I aminoacyl-tRNA synthetases"/>
    <property type="match status" value="1"/>
</dbReference>
<evidence type="ECO:0000256" key="8">
    <source>
        <dbReference type="ARBA" id="ARBA00029936"/>
    </source>
</evidence>
<dbReference type="SUPFAM" id="SSF50677">
    <property type="entry name" value="ValRS/IleRS/LeuRS editing domain"/>
    <property type="match status" value="1"/>
</dbReference>
<evidence type="ECO:0000256" key="3">
    <source>
        <dbReference type="ARBA" id="ARBA00022598"/>
    </source>
</evidence>
<dbReference type="InterPro" id="IPR014729">
    <property type="entry name" value="Rossmann-like_a/b/a_fold"/>
</dbReference>
<dbReference type="GO" id="GO:0005829">
    <property type="term" value="C:cytosol"/>
    <property type="evidence" value="ECO:0007669"/>
    <property type="project" value="TreeGrafter"/>
</dbReference>
<comment type="catalytic activity">
    <reaction evidence="9">
        <text>tRNA(Val) + L-valine + ATP = L-valyl-tRNA(Val) + AMP + diphosphate</text>
        <dbReference type="Rhea" id="RHEA:10704"/>
        <dbReference type="Rhea" id="RHEA-COMP:9672"/>
        <dbReference type="Rhea" id="RHEA-COMP:9708"/>
        <dbReference type="ChEBI" id="CHEBI:30616"/>
        <dbReference type="ChEBI" id="CHEBI:33019"/>
        <dbReference type="ChEBI" id="CHEBI:57762"/>
        <dbReference type="ChEBI" id="CHEBI:78442"/>
        <dbReference type="ChEBI" id="CHEBI:78537"/>
        <dbReference type="ChEBI" id="CHEBI:456215"/>
        <dbReference type="EC" id="6.1.1.9"/>
    </reaction>
</comment>
<dbReference type="GO" id="GO:0005524">
    <property type="term" value="F:ATP binding"/>
    <property type="evidence" value="ECO:0007669"/>
    <property type="project" value="UniProtKB-KW"/>
</dbReference>
<dbReference type="InterPro" id="IPR010978">
    <property type="entry name" value="tRNA-bd_arm"/>
</dbReference>
<proteinExistence type="inferred from homology"/>
<dbReference type="SUPFAM" id="SSF52374">
    <property type="entry name" value="Nucleotidylyl transferase"/>
    <property type="match status" value="1"/>
</dbReference>
<dbReference type="AlphaFoldDB" id="A0AAW0W2F3"/>
<evidence type="ECO:0000256" key="4">
    <source>
        <dbReference type="ARBA" id="ARBA00022741"/>
    </source>
</evidence>
<comment type="caution">
    <text evidence="12">The sequence shown here is derived from an EMBL/GenBank/DDBJ whole genome shotgun (WGS) entry which is preliminary data.</text>
</comment>
<dbReference type="Gene3D" id="1.10.287.380">
    <property type="entry name" value="Valyl-tRNA synthetase, C-terminal domain"/>
    <property type="match status" value="1"/>
</dbReference>
<dbReference type="PANTHER" id="PTHR11946">
    <property type="entry name" value="VALYL-TRNA SYNTHETASES"/>
    <property type="match status" value="1"/>
</dbReference>
<dbReference type="InterPro" id="IPR009008">
    <property type="entry name" value="Val/Leu/Ile-tRNA-synth_edit"/>
</dbReference>
<dbReference type="GO" id="GO:0002161">
    <property type="term" value="F:aminoacyl-tRNA deacylase activity"/>
    <property type="evidence" value="ECO:0007669"/>
    <property type="project" value="InterPro"/>
</dbReference>
<evidence type="ECO:0000256" key="9">
    <source>
        <dbReference type="ARBA" id="ARBA00047552"/>
    </source>
</evidence>
<feature type="domain" description="Methionyl/Valyl/Leucyl/Isoleucyl-tRNA synthetase anticodon-binding" evidence="11">
    <location>
        <begin position="361"/>
        <end position="507"/>
    </location>
</feature>
<dbReference type="GO" id="GO:0004832">
    <property type="term" value="F:valine-tRNA ligase activity"/>
    <property type="evidence" value="ECO:0007669"/>
    <property type="project" value="UniProtKB-EC"/>
</dbReference>
<dbReference type="Pfam" id="PF00133">
    <property type="entry name" value="tRNA-synt_1"/>
    <property type="match status" value="2"/>
</dbReference>
<keyword evidence="4" id="KW-0547">Nucleotide-binding</keyword>
<evidence type="ECO:0000259" key="10">
    <source>
        <dbReference type="Pfam" id="PF00133"/>
    </source>
</evidence>
<dbReference type="Gene3D" id="3.90.740.10">
    <property type="entry name" value="Valyl/Leucyl/Isoleucyl-tRNA synthetase, editing domain"/>
    <property type="match status" value="1"/>
</dbReference>
<dbReference type="SUPFAM" id="SSF46589">
    <property type="entry name" value="tRNA-binding arm"/>
    <property type="match status" value="1"/>
</dbReference>
<evidence type="ECO:0000313" key="13">
    <source>
        <dbReference type="Proteomes" id="UP001445076"/>
    </source>
</evidence>
<evidence type="ECO:0000256" key="5">
    <source>
        <dbReference type="ARBA" id="ARBA00022840"/>
    </source>
</evidence>
<dbReference type="Pfam" id="PF08264">
    <property type="entry name" value="Anticodon_1"/>
    <property type="match status" value="1"/>
</dbReference>
<evidence type="ECO:0000259" key="11">
    <source>
        <dbReference type="Pfam" id="PF08264"/>
    </source>
</evidence>
<evidence type="ECO:0000256" key="6">
    <source>
        <dbReference type="ARBA" id="ARBA00022917"/>
    </source>
</evidence>
<organism evidence="12 13">
    <name type="scientific">Cherax quadricarinatus</name>
    <name type="common">Australian red claw crayfish</name>
    <dbReference type="NCBI Taxonomy" id="27406"/>
    <lineage>
        <taxon>Eukaryota</taxon>
        <taxon>Metazoa</taxon>
        <taxon>Ecdysozoa</taxon>
        <taxon>Arthropoda</taxon>
        <taxon>Crustacea</taxon>
        <taxon>Multicrustacea</taxon>
        <taxon>Malacostraca</taxon>
        <taxon>Eumalacostraca</taxon>
        <taxon>Eucarida</taxon>
        <taxon>Decapoda</taxon>
        <taxon>Pleocyemata</taxon>
        <taxon>Astacidea</taxon>
        <taxon>Parastacoidea</taxon>
        <taxon>Parastacidae</taxon>
        <taxon>Cherax</taxon>
    </lineage>
</organism>